<sequence>MGYYFYYPPENKIFVARNAEFFENSLMIQEASGSHGLLKISGSDEGLELIQEEDTQPSENTSKEYNEVVPIEVEPQNVKVPIRRFARIPQAPDRYGFYVDVDECELADLNEPSNYKAALSDPKYDKWLEAINTEMQSMKDNQVWILVELPPNGRTIRSKWLFKNKTDMNGNVHTFKACLVAKRYTQTYDVDYRETFSLVVDIRAIRILLAIAMFYDYEIWQMDVKTAFLNGHLGEDVYMVQPEGFVDPKHPNKVCKL</sequence>
<accession>A0ABQ5FNE9</accession>
<proteinExistence type="predicted"/>
<evidence type="ECO:0000259" key="1">
    <source>
        <dbReference type="Pfam" id="PF07727"/>
    </source>
</evidence>
<protein>
    <submittedName>
        <fullName evidence="2">Retrotransposon protein, putative, ty1-copia subclass</fullName>
    </submittedName>
</protein>
<evidence type="ECO:0000313" key="3">
    <source>
        <dbReference type="Proteomes" id="UP001151760"/>
    </source>
</evidence>
<gene>
    <name evidence="2" type="ORF">Tco_1016169</name>
</gene>
<reference evidence="2" key="2">
    <citation type="submission" date="2022-01" db="EMBL/GenBank/DDBJ databases">
        <authorList>
            <person name="Yamashiro T."/>
            <person name="Shiraishi A."/>
            <person name="Satake H."/>
            <person name="Nakayama K."/>
        </authorList>
    </citation>
    <scope>NUCLEOTIDE SEQUENCE</scope>
</reference>
<name>A0ABQ5FNE9_9ASTR</name>
<dbReference type="InterPro" id="IPR013103">
    <property type="entry name" value="RVT_2"/>
</dbReference>
<reference evidence="2" key="1">
    <citation type="journal article" date="2022" name="Int. J. Mol. Sci.">
        <title>Draft Genome of Tanacetum Coccineum: Genomic Comparison of Closely Related Tanacetum-Family Plants.</title>
        <authorList>
            <person name="Yamashiro T."/>
            <person name="Shiraishi A."/>
            <person name="Nakayama K."/>
            <person name="Satake H."/>
        </authorList>
    </citation>
    <scope>NUCLEOTIDE SEQUENCE</scope>
</reference>
<comment type="caution">
    <text evidence="2">The sequence shown here is derived from an EMBL/GenBank/DDBJ whole genome shotgun (WGS) entry which is preliminary data.</text>
</comment>
<dbReference type="Pfam" id="PF07727">
    <property type="entry name" value="RVT_2"/>
    <property type="match status" value="1"/>
</dbReference>
<dbReference type="EMBL" id="BQNB010017567">
    <property type="protein sequence ID" value="GJT64689.1"/>
    <property type="molecule type" value="Genomic_DNA"/>
</dbReference>
<feature type="domain" description="Reverse transcriptase Ty1/copia-type" evidence="1">
    <location>
        <begin position="141"/>
        <end position="257"/>
    </location>
</feature>
<keyword evidence="3" id="KW-1185">Reference proteome</keyword>
<evidence type="ECO:0000313" key="2">
    <source>
        <dbReference type="EMBL" id="GJT64689.1"/>
    </source>
</evidence>
<dbReference type="Proteomes" id="UP001151760">
    <property type="component" value="Unassembled WGS sequence"/>
</dbReference>
<organism evidence="2 3">
    <name type="scientific">Tanacetum coccineum</name>
    <dbReference type="NCBI Taxonomy" id="301880"/>
    <lineage>
        <taxon>Eukaryota</taxon>
        <taxon>Viridiplantae</taxon>
        <taxon>Streptophyta</taxon>
        <taxon>Embryophyta</taxon>
        <taxon>Tracheophyta</taxon>
        <taxon>Spermatophyta</taxon>
        <taxon>Magnoliopsida</taxon>
        <taxon>eudicotyledons</taxon>
        <taxon>Gunneridae</taxon>
        <taxon>Pentapetalae</taxon>
        <taxon>asterids</taxon>
        <taxon>campanulids</taxon>
        <taxon>Asterales</taxon>
        <taxon>Asteraceae</taxon>
        <taxon>Asteroideae</taxon>
        <taxon>Anthemideae</taxon>
        <taxon>Anthemidinae</taxon>
        <taxon>Tanacetum</taxon>
    </lineage>
</organism>